<evidence type="ECO:0000313" key="2">
    <source>
        <dbReference type="WBParaSite" id="L893_g29219.t1"/>
    </source>
</evidence>
<dbReference type="AlphaFoldDB" id="A0A1I7ZRK7"/>
<accession>A0A1I7ZRK7</accession>
<dbReference type="Proteomes" id="UP000095287">
    <property type="component" value="Unplaced"/>
</dbReference>
<organism evidence="1 2">
    <name type="scientific">Steinernema glaseri</name>
    <dbReference type="NCBI Taxonomy" id="37863"/>
    <lineage>
        <taxon>Eukaryota</taxon>
        <taxon>Metazoa</taxon>
        <taxon>Ecdysozoa</taxon>
        <taxon>Nematoda</taxon>
        <taxon>Chromadorea</taxon>
        <taxon>Rhabditida</taxon>
        <taxon>Tylenchina</taxon>
        <taxon>Panagrolaimomorpha</taxon>
        <taxon>Strongyloidoidea</taxon>
        <taxon>Steinernematidae</taxon>
        <taxon>Steinernema</taxon>
    </lineage>
</organism>
<dbReference type="WBParaSite" id="L893_g29219.t1">
    <property type="protein sequence ID" value="L893_g29219.t1"/>
    <property type="gene ID" value="L893_g29219"/>
</dbReference>
<protein>
    <submittedName>
        <fullName evidence="2">DUF397 domain-containing protein</fullName>
    </submittedName>
</protein>
<sequence length="73" mass="8078">MTFSRSSSRDESRITCAAVAECGSILTVHKRTSTSSPKQRQETLLWEGRPLTGKVPRLLRSSSTSMLTIFSSM</sequence>
<keyword evidence="1" id="KW-1185">Reference proteome</keyword>
<proteinExistence type="predicted"/>
<reference evidence="2" key="1">
    <citation type="submission" date="2016-11" db="UniProtKB">
        <authorList>
            <consortium name="WormBaseParasite"/>
        </authorList>
    </citation>
    <scope>IDENTIFICATION</scope>
</reference>
<evidence type="ECO:0000313" key="1">
    <source>
        <dbReference type="Proteomes" id="UP000095287"/>
    </source>
</evidence>
<name>A0A1I7ZRK7_9BILA</name>